<sequence length="90" mass="10078">MAPHLYGADLKPELIALGDELFRDASLLPRATQFIAPADVLDGRVKFVHATAVFHLFEWTAQDRVAGRVARLLRRRRRWGAAGGRKGRAE</sequence>
<comment type="pathway">
    <text evidence="1">Secondary metabolite biosynthesis.</text>
</comment>
<keyword evidence="6" id="KW-1185">Reference proteome</keyword>
<dbReference type="InParanoid" id="W2RXF2"/>
<reference evidence="5 6" key="1">
    <citation type="submission" date="2013-03" db="EMBL/GenBank/DDBJ databases">
        <title>The Genome Sequence of Phialophora europaea CBS 101466.</title>
        <authorList>
            <consortium name="The Broad Institute Genomics Platform"/>
            <person name="Cuomo C."/>
            <person name="de Hoog S."/>
            <person name="Gorbushina A."/>
            <person name="Walker B."/>
            <person name="Young S.K."/>
            <person name="Zeng Q."/>
            <person name="Gargeya S."/>
            <person name="Fitzgerald M."/>
            <person name="Haas B."/>
            <person name="Abouelleil A."/>
            <person name="Allen A.W."/>
            <person name="Alvarado L."/>
            <person name="Arachchi H.M."/>
            <person name="Berlin A.M."/>
            <person name="Chapman S.B."/>
            <person name="Gainer-Dewar J."/>
            <person name="Goldberg J."/>
            <person name="Griggs A."/>
            <person name="Gujja S."/>
            <person name="Hansen M."/>
            <person name="Howarth C."/>
            <person name="Imamovic A."/>
            <person name="Ireland A."/>
            <person name="Larimer J."/>
            <person name="McCowan C."/>
            <person name="Murphy C."/>
            <person name="Pearson M."/>
            <person name="Poon T.W."/>
            <person name="Priest M."/>
            <person name="Roberts A."/>
            <person name="Saif S."/>
            <person name="Shea T."/>
            <person name="Sisk P."/>
            <person name="Sykes S."/>
            <person name="Wortman J."/>
            <person name="Nusbaum C."/>
            <person name="Birren B."/>
        </authorList>
    </citation>
    <scope>NUCLEOTIDE SEQUENCE [LARGE SCALE GENOMIC DNA]</scope>
    <source>
        <strain evidence="5 6">CBS 101466</strain>
    </source>
</reference>
<evidence type="ECO:0008006" key="7">
    <source>
        <dbReference type="Google" id="ProtNLM"/>
    </source>
</evidence>
<dbReference type="RefSeq" id="XP_008715710.1">
    <property type="nucleotide sequence ID" value="XM_008717488.1"/>
</dbReference>
<dbReference type="SUPFAM" id="SSF53335">
    <property type="entry name" value="S-adenosyl-L-methionine-dependent methyltransferases"/>
    <property type="match status" value="1"/>
</dbReference>
<dbReference type="VEuPathDB" id="FungiDB:HMPREF1541_03136"/>
<comment type="similarity">
    <text evidence="4">Belongs to the class I-like SAM-binding methyltransferase superfamily.</text>
</comment>
<evidence type="ECO:0000313" key="5">
    <source>
        <dbReference type="EMBL" id="ETN41201.1"/>
    </source>
</evidence>
<dbReference type="InterPro" id="IPR029063">
    <property type="entry name" value="SAM-dependent_MTases_sf"/>
</dbReference>
<dbReference type="Proteomes" id="UP000030752">
    <property type="component" value="Unassembled WGS sequence"/>
</dbReference>
<dbReference type="STRING" id="1220924.W2RXF2"/>
<accession>W2RXF2</accession>
<dbReference type="GO" id="GO:0016740">
    <property type="term" value="F:transferase activity"/>
    <property type="evidence" value="ECO:0007669"/>
    <property type="project" value="UniProtKB-KW"/>
</dbReference>
<proteinExistence type="inferred from homology"/>
<dbReference type="GeneID" id="19970475"/>
<dbReference type="AlphaFoldDB" id="W2RXF2"/>
<evidence type="ECO:0000256" key="2">
    <source>
        <dbReference type="ARBA" id="ARBA00022679"/>
    </source>
</evidence>
<dbReference type="PANTHER" id="PTHR35897:SF1">
    <property type="entry name" value="METHYLTRANSFERASE AUSD"/>
    <property type="match status" value="1"/>
</dbReference>
<name>W2RXF2_CYPE1</name>
<dbReference type="eggNOG" id="ENOG502S0S9">
    <property type="taxonomic scope" value="Eukaryota"/>
</dbReference>
<organism evidence="5 6">
    <name type="scientific">Cyphellophora europaea (strain CBS 101466)</name>
    <name type="common">Phialophora europaea</name>
    <dbReference type="NCBI Taxonomy" id="1220924"/>
    <lineage>
        <taxon>Eukaryota</taxon>
        <taxon>Fungi</taxon>
        <taxon>Dikarya</taxon>
        <taxon>Ascomycota</taxon>
        <taxon>Pezizomycotina</taxon>
        <taxon>Eurotiomycetes</taxon>
        <taxon>Chaetothyriomycetidae</taxon>
        <taxon>Chaetothyriales</taxon>
        <taxon>Cyphellophoraceae</taxon>
        <taxon>Cyphellophora</taxon>
    </lineage>
</organism>
<evidence type="ECO:0000313" key="6">
    <source>
        <dbReference type="Proteomes" id="UP000030752"/>
    </source>
</evidence>
<dbReference type="OrthoDB" id="2094832at2759"/>
<dbReference type="InterPro" id="IPR051654">
    <property type="entry name" value="Meroterpenoid_MTases"/>
</dbReference>
<protein>
    <recommendedName>
        <fullName evidence="7">Methyltransferase type 11 domain-containing protein</fullName>
    </recommendedName>
</protein>
<dbReference type="PANTHER" id="PTHR35897">
    <property type="entry name" value="METHYLTRANSFERASE AUSD"/>
    <property type="match status" value="1"/>
</dbReference>
<evidence type="ECO:0000256" key="3">
    <source>
        <dbReference type="ARBA" id="ARBA00022691"/>
    </source>
</evidence>
<keyword evidence="2" id="KW-0808">Transferase</keyword>
<keyword evidence="3" id="KW-0949">S-adenosyl-L-methionine</keyword>
<evidence type="ECO:0000256" key="4">
    <source>
        <dbReference type="ARBA" id="ARBA00038314"/>
    </source>
</evidence>
<evidence type="ECO:0000256" key="1">
    <source>
        <dbReference type="ARBA" id="ARBA00005179"/>
    </source>
</evidence>
<dbReference type="HOGENOM" id="CLU_2440793_0_0_1"/>
<dbReference type="EMBL" id="KB822719">
    <property type="protein sequence ID" value="ETN41201.1"/>
    <property type="molecule type" value="Genomic_DNA"/>
</dbReference>
<gene>
    <name evidence="5" type="ORF">HMPREF1541_03136</name>
</gene>